<dbReference type="Gene3D" id="3.40.720.10">
    <property type="entry name" value="Alkaline Phosphatase, subunit A"/>
    <property type="match status" value="2"/>
</dbReference>
<evidence type="ECO:0000313" key="4">
    <source>
        <dbReference type="Proteomes" id="UP000656042"/>
    </source>
</evidence>
<sequence length="474" mass="52654">MPQLLPYDHIVFISLDTLRSDGIAANPCKLWPERYPGLCPPRTDVLDRLSAAGAFFPNAISSAPYTSASHATILSGLYPLRHGLHAFYGGRLRAPTVFTHARRLGFRTIMKVDFPVILGTELGFTRDIDSYLVEDDDAFIAEVTAAERSVSMAHFAGLHLPYGFHKLKFGGDDYRAKVAELEGSLPPDMPRFVDDLTETHRDGEDYQLFHRYKQAVGHLYESRRYAELFQLYLDGIEYFLEHRFGPFVDTLMQRSRTQGKSVLLVIFGDHGYQFEDDSWGNFNSLAEGVLRVPLLFLGDGIAPGLHKHRVRTVDIAPTVLDLAGFSVAHGAGLDGISLAPVARGDSSLHIDAPALVQAYTADPRTFTEFQRRQRAGQDPGHLPHVLLGEAAYLGDRRLVHLFHRYTEGMSTMVEIDEASVERFDDHLVPRPDDGAARDDLEALLADYNALTAAVPGATAPEEVRQGLRNIGYPV</sequence>
<dbReference type="PANTHER" id="PTHR42693">
    <property type="entry name" value="ARYLSULFATASE FAMILY MEMBER"/>
    <property type="match status" value="1"/>
</dbReference>
<dbReference type="Pfam" id="PF00884">
    <property type="entry name" value="Sulfatase"/>
    <property type="match status" value="1"/>
</dbReference>
<name>A0A8J3FP89_9ACTN</name>
<gene>
    <name evidence="3" type="ORF">GCM10012284_25880</name>
</gene>
<keyword evidence="4" id="KW-1185">Reference proteome</keyword>
<evidence type="ECO:0000313" key="3">
    <source>
        <dbReference type="EMBL" id="GGK90853.1"/>
    </source>
</evidence>
<dbReference type="GO" id="GO:0004065">
    <property type="term" value="F:arylsulfatase activity"/>
    <property type="evidence" value="ECO:0007669"/>
    <property type="project" value="TreeGrafter"/>
</dbReference>
<evidence type="ECO:0000259" key="2">
    <source>
        <dbReference type="Pfam" id="PF00884"/>
    </source>
</evidence>
<dbReference type="SUPFAM" id="SSF53649">
    <property type="entry name" value="Alkaline phosphatase-like"/>
    <property type="match status" value="1"/>
</dbReference>
<dbReference type="EMBL" id="BMMX01000009">
    <property type="protein sequence ID" value="GGK90853.1"/>
    <property type="molecule type" value="Genomic_DNA"/>
</dbReference>
<dbReference type="InterPro" id="IPR050738">
    <property type="entry name" value="Sulfatase"/>
</dbReference>
<comment type="similarity">
    <text evidence="1">Belongs to the sulfatase family.</text>
</comment>
<dbReference type="InterPro" id="IPR000917">
    <property type="entry name" value="Sulfatase_N"/>
</dbReference>
<dbReference type="PANTHER" id="PTHR42693:SF33">
    <property type="entry name" value="ARYLSULFATASE"/>
    <property type="match status" value="1"/>
</dbReference>
<organism evidence="3 4">
    <name type="scientific">Mangrovihabitans endophyticus</name>
    <dbReference type="NCBI Taxonomy" id="1751298"/>
    <lineage>
        <taxon>Bacteria</taxon>
        <taxon>Bacillati</taxon>
        <taxon>Actinomycetota</taxon>
        <taxon>Actinomycetes</taxon>
        <taxon>Micromonosporales</taxon>
        <taxon>Micromonosporaceae</taxon>
        <taxon>Mangrovihabitans</taxon>
    </lineage>
</organism>
<dbReference type="Proteomes" id="UP000656042">
    <property type="component" value="Unassembled WGS sequence"/>
</dbReference>
<reference evidence="3" key="2">
    <citation type="submission" date="2020-09" db="EMBL/GenBank/DDBJ databases">
        <authorList>
            <person name="Sun Q."/>
            <person name="Zhou Y."/>
        </authorList>
    </citation>
    <scope>NUCLEOTIDE SEQUENCE</scope>
    <source>
        <strain evidence="3">CGMCC 4.7299</strain>
    </source>
</reference>
<proteinExistence type="inferred from homology"/>
<feature type="domain" description="Sulfatase N-terminal" evidence="2">
    <location>
        <begin position="9"/>
        <end position="324"/>
    </location>
</feature>
<accession>A0A8J3FP89</accession>
<evidence type="ECO:0000256" key="1">
    <source>
        <dbReference type="ARBA" id="ARBA00008779"/>
    </source>
</evidence>
<protein>
    <recommendedName>
        <fullName evidence="2">Sulfatase N-terminal domain-containing protein</fullName>
    </recommendedName>
</protein>
<comment type="caution">
    <text evidence="3">The sequence shown here is derived from an EMBL/GenBank/DDBJ whole genome shotgun (WGS) entry which is preliminary data.</text>
</comment>
<dbReference type="InterPro" id="IPR017850">
    <property type="entry name" value="Alkaline_phosphatase_core_sf"/>
</dbReference>
<dbReference type="AlphaFoldDB" id="A0A8J3FP89"/>
<reference evidence="3" key="1">
    <citation type="journal article" date="2014" name="Int. J. Syst. Evol. Microbiol.">
        <title>Complete genome sequence of Corynebacterium casei LMG S-19264T (=DSM 44701T), isolated from a smear-ripened cheese.</title>
        <authorList>
            <consortium name="US DOE Joint Genome Institute (JGI-PGF)"/>
            <person name="Walter F."/>
            <person name="Albersmeier A."/>
            <person name="Kalinowski J."/>
            <person name="Ruckert C."/>
        </authorList>
    </citation>
    <scope>NUCLEOTIDE SEQUENCE</scope>
    <source>
        <strain evidence="3">CGMCC 4.7299</strain>
    </source>
</reference>